<evidence type="ECO:0000259" key="2">
    <source>
        <dbReference type="PROSITE" id="PS50113"/>
    </source>
</evidence>
<dbReference type="EMBL" id="JAAAUB010000028">
    <property type="protein sequence ID" value="NMH17548.1"/>
    <property type="molecule type" value="Genomic_DNA"/>
</dbReference>
<feature type="domain" description="PAC" evidence="2">
    <location>
        <begin position="76"/>
        <end position="130"/>
    </location>
</feature>
<dbReference type="PANTHER" id="PTHR44757:SF2">
    <property type="entry name" value="BIOFILM ARCHITECTURE MAINTENANCE PROTEIN MBAA"/>
    <property type="match status" value="1"/>
</dbReference>
<feature type="domain" description="PAC" evidence="2">
    <location>
        <begin position="333"/>
        <end position="384"/>
    </location>
</feature>
<dbReference type="InterPro" id="IPR000014">
    <property type="entry name" value="PAS"/>
</dbReference>
<gene>
    <name evidence="4" type="ORF">GV368_10725</name>
</gene>
<reference evidence="4 5" key="1">
    <citation type="journal article" date="2020" name="Curr. Microbiol.">
        <title>Tepidiphilus baoligensis sp. nov., a Novel Bacterium of the Family Hydrogenophilaceae Isolated from an Oil Reservoir.</title>
        <authorList>
            <person name="Zhang X."/>
            <person name="Wang G."/>
            <person name="Ma X."/>
            <person name="Yu J."/>
            <person name="You J."/>
            <person name="Xue Y."/>
            <person name="Ma Y."/>
        </authorList>
    </citation>
    <scope>NUCLEOTIDE SEQUENCE [LARGE SCALE GENOMIC DNA]</scope>
    <source>
        <strain evidence="4 5">B18-69</strain>
    </source>
</reference>
<feature type="domain" description="PAS" evidence="1">
    <location>
        <begin position="12"/>
        <end position="51"/>
    </location>
</feature>
<dbReference type="CDD" id="cd01949">
    <property type="entry name" value="GGDEF"/>
    <property type="match status" value="1"/>
</dbReference>
<feature type="domain" description="PAS" evidence="1">
    <location>
        <begin position="520"/>
        <end position="595"/>
    </location>
</feature>
<dbReference type="Pfam" id="PF00990">
    <property type="entry name" value="GGDEF"/>
    <property type="match status" value="1"/>
</dbReference>
<dbReference type="Pfam" id="PF08447">
    <property type="entry name" value="PAS_3"/>
    <property type="match status" value="2"/>
</dbReference>
<dbReference type="CDD" id="cd00130">
    <property type="entry name" value="PAS"/>
    <property type="match status" value="5"/>
</dbReference>
<sequence>MRTTPDLLAGPLFAHSPDAILIADTNGMVLDVNPAFTALTGYTRDEIVGKTPRLLKSGHMSLEFYRTLWQTVLSGERWRHDILNRRKDGSLYWADEIIQPITLEERGQTVLVSFQRDVTELRRTREALDEEHARLDGFLRASPAVLYVVPATGATQPIFVSDNVRDLLGNVPAELLSDPCWWLERIHPEDREAVERTLDFHRWPEDTLLRRYRLRHADGHYVWVEDKVTVVRDERGEPRLLSGALLDVSREAEQRSLLDKLARHLPGVIYVFKRTPDDHMSFPYASEGMRRICGVDPEAVREDATPFFASVHPEDQAAMMETSDHSVATLEPWRLLYRHVHPDGHVVWAEGEATPERQPDGSTLWYGFIADVTARVEAERRLREQELLYHTVLDNLQEICYVAEVTPEGFRFQVGNNRLYELLGIAPERWIGARPRDIFPPQTAEHVEKNLRRCLEEGRTLRTDTAMATAHGWREFSASLTPLTDKDGTVRHIVGLVMDVTDYKRAIRRAQEASRIADERAQTLGTLLNAVGEGIFGIDPEGTITFWNPAAERILGYRAEDVIGLDAHQTFHDRLPDETPYLRDACPVLRAVREGRMFSCKEEYFRHRDGHWVPVLLTVTPIPGDGAVAVFTDITELKKMQEDLRRQAETDPLTSLANRRSFFTALLHAGERIVRHGDRCAILMLDLDHFKAVNDRYGHAVGDAVLSTFAAILRNALRGNDLPARIGGEEFAVLLPHTDLAGALALAERIRRAVANYCRVPMHPELRMTVSIGVSELLPDDPTPEAALVRADAALYLAKQEGRNRVVVA</sequence>
<evidence type="ECO:0000259" key="3">
    <source>
        <dbReference type="PROSITE" id="PS50887"/>
    </source>
</evidence>
<dbReference type="PROSITE" id="PS50112">
    <property type="entry name" value="PAS"/>
    <property type="match status" value="4"/>
</dbReference>
<dbReference type="NCBIfam" id="TIGR00229">
    <property type="entry name" value="sensory_box"/>
    <property type="match status" value="5"/>
</dbReference>
<dbReference type="SMART" id="SM00091">
    <property type="entry name" value="PAS"/>
    <property type="match status" value="5"/>
</dbReference>
<feature type="domain" description="PAS" evidence="1">
    <location>
        <begin position="416"/>
        <end position="458"/>
    </location>
</feature>
<dbReference type="InterPro" id="IPR043128">
    <property type="entry name" value="Rev_trsase/Diguanyl_cyclase"/>
</dbReference>
<accession>A0ABX1QRL4</accession>
<dbReference type="NCBIfam" id="TIGR00254">
    <property type="entry name" value="GGDEF"/>
    <property type="match status" value="1"/>
</dbReference>
<dbReference type="PROSITE" id="PS50887">
    <property type="entry name" value="GGDEF"/>
    <property type="match status" value="1"/>
</dbReference>
<dbReference type="PANTHER" id="PTHR44757">
    <property type="entry name" value="DIGUANYLATE CYCLASE DGCP"/>
    <property type="match status" value="1"/>
</dbReference>
<feature type="domain" description="PAS" evidence="1">
    <location>
        <begin position="131"/>
        <end position="199"/>
    </location>
</feature>
<dbReference type="Gene3D" id="3.30.70.270">
    <property type="match status" value="1"/>
</dbReference>
<keyword evidence="5" id="KW-1185">Reference proteome</keyword>
<name>A0ABX1QRL4_9PROT</name>
<comment type="caution">
    <text evidence="4">The sequence shown here is derived from an EMBL/GenBank/DDBJ whole genome shotgun (WGS) entry which is preliminary data.</text>
</comment>
<evidence type="ECO:0000259" key="1">
    <source>
        <dbReference type="PROSITE" id="PS50112"/>
    </source>
</evidence>
<dbReference type="SUPFAM" id="SSF55073">
    <property type="entry name" value="Nucleotide cyclase"/>
    <property type="match status" value="1"/>
</dbReference>
<dbReference type="InterPro" id="IPR052155">
    <property type="entry name" value="Biofilm_reg_signaling"/>
</dbReference>
<dbReference type="Pfam" id="PF08448">
    <property type="entry name" value="PAS_4"/>
    <property type="match status" value="1"/>
</dbReference>
<dbReference type="Proteomes" id="UP000669605">
    <property type="component" value="Unassembled WGS sequence"/>
</dbReference>
<feature type="domain" description="PAC" evidence="2">
    <location>
        <begin position="208"/>
        <end position="260"/>
    </location>
</feature>
<feature type="domain" description="GGDEF" evidence="3">
    <location>
        <begin position="678"/>
        <end position="809"/>
    </location>
</feature>
<proteinExistence type="predicted"/>
<feature type="domain" description="PAC" evidence="2">
    <location>
        <begin position="445"/>
        <end position="512"/>
    </location>
</feature>
<protein>
    <submittedName>
        <fullName evidence="4">PAS domain S-box protein</fullName>
    </submittedName>
</protein>
<organism evidence="4 5">
    <name type="scientific">Tepidiphilus baoligensis</name>
    <dbReference type="NCBI Taxonomy" id="2698687"/>
    <lineage>
        <taxon>Bacteria</taxon>
        <taxon>Pseudomonadati</taxon>
        <taxon>Pseudomonadota</taxon>
        <taxon>Hydrogenophilia</taxon>
        <taxon>Hydrogenophilales</taxon>
        <taxon>Hydrogenophilaceae</taxon>
        <taxon>Tepidiphilus</taxon>
    </lineage>
</organism>
<dbReference type="InterPro" id="IPR001610">
    <property type="entry name" value="PAC"/>
</dbReference>
<dbReference type="InterPro" id="IPR000160">
    <property type="entry name" value="GGDEF_dom"/>
</dbReference>
<dbReference type="SUPFAM" id="SSF55785">
    <property type="entry name" value="PYP-like sensor domain (PAS domain)"/>
    <property type="match status" value="5"/>
</dbReference>
<dbReference type="Pfam" id="PF13426">
    <property type="entry name" value="PAS_9"/>
    <property type="match status" value="2"/>
</dbReference>
<dbReference type="InterPro" id="IPR035965">
    <property type="entry name" value="PAS-like_dom_sf"/>
</dbReference>
<evidence type="ECO:0000313" key="5">
    <source>
        <dbReference type="Proteomes" id="UP000669605"/>
    </source>
</evidence>
<dbReference type="PROSITE" id="PS50113">
    <property type="entry name" value="PAC"/>
    <property type="match status" value="4"/>
</dbReference>
<dbReference type="InterPro" id="IPR013655">
    <property type="entry name" value="PAS_fold_3"/>
</dbReference>
<dbReference type="InterPro" id="IPR029787">
    <property type="entry name" value="Nucleotide_cyclase"/>
</dbReference>
<dbReference type="InterPro" id="IPR000700">
    <property type="entry name" value="PAS-assoc_C"/>
</dbReference>
<dbReference type="RefSeq" id="WP_169116517.1">
    <property type="nucleotide sequence ID" value="NZ_JAAAUB010000028.1"/>
</dbReference>
<dbReference type="Gene3D" id="3.30.450.20">
    <property type="entry name" value="PAS domain"/>
    <property type="match status" value="5"/>
</dbReference>
<dbReference type="SMART" id="SM00086">
    <property type="entry name" value="PAC"/>
    <property type="match status" value="5"/>
</dbReference>
<dbReference type="SMART" id="SM00267">
    <property type="entry name" value="GGDEF"/>
    <property type="match status" value="1"/>
</dbReference>
<evidence type="ECO:0000313" key="4">
    <source>
        <dbReference type="EMBL" id="NMH17548.1"/>
    </source>
</evidence>
<dbReference type="InterPro" id="IPR013656">
    <property type="entry name" value="PAS_4"/>
</dbReference>